<evidence type="ECO:0000256" key="2">
    <source>
        <dbReference type="SAM" id="MobiDB-lite"/>
    </source>
</evidence>
<proteinExistence type="predicted"/>
<dbReference type="OMA" id="INTICEM"/>
<gene>
    <name evidence="4" type="ORF">BCR43DRAFT_544678</name>
</gene>
<dbReference type="Pfam" id="PF18758">
    <property type="entry name" value="KDZ"/>
    <property type="match status" value="1"/>
</dbReference>
<dbReference type="STRING" id="13706.A0A1X2HJF4"/>
<dbReference type="PANTHER" id="PTHR33096:SF1">
    <property type="entry name" value="CXC1-LIKE CYSTEINE CLUSTER ASSOCIATED WITH KDZ TRANSPOSASES DOMAIN-CONTAINING PROTEIN"/>
    <property type="match status" value="1"/>
</dbReference>
<feature type="region of interest" description="Disordered" evidence="2">
    <location>
        <begin position="823"/>
        <end position="871"/>
    </location>
</feature>
<dbReference type="OrthoDB" id="2505730at2759"/>
<accession>A0A1X2HJF4</accession>
<organism evidence="4 5">
    <name type="scientific">Syncephalastrum racemosum</name>
    <name type="common">Filamentous fungus</name>
    <dbReference type="NCBI Taxonomy" id="13706"/>
    <lineage>
        <taxon>Eukaryota</taxon>
        <taxon>Fungi</taxon>
        <taxon>Fungi incertae sedis</taxon>
        <taxon>Mucoromycota</taxon>
        <taxon>Mucoromycotina</taxon>
        <taxon>Mucoromycetes</taxon>
        <taxon>Mucorales</taxon>
        <taxon>Syncephalastraceae</taxon>
        <taxon>Syncephalastrum</taxon>
    </lineage>
</organism>
<feature type="coiled-coil region" evidence="1">
    <location>
        <begin position="71"/>
        <end position="98"/>
    </location>
</feature>
<dbReference type="InterPro" id="IPR040521">
    <property type="entry name" value="KDZ"/>
</dbReference>
<feature type="compositionally biased region" description="Acidic residues" evidence="2">
    <location>
        <begin position="838"/>
        <end position="867"/>
    </location>
</feature>
<comment type="caution">
    <text evidence="4">The sequence shown here is derived from an EMBL/GenBank/DDBJ whole genome shotgun (WGS) entry which is preliminary data.</text>
</comment>
<sequence length="891" mass="101979">MEDHVLHPENYEYIAAPVKDKHGNIKYDKYGMPKIRPVLVRRRVSVSPEPDVSYHSQLPQDMEFETVTDDIDEEAAALESAEVRRQELRSKRETLRRSWKTQLGVLAEAYIESHADGSGPQYTANSAPGPHCCTCDGPKVRKSIDCVYLTGIRKEEFVFCNGQNCAPVTLMRHHLLAASPKRPAMAFHLSLMEFYSVLRVEGHTAVQAFSNTLAQVHKYLVRPLTPCPWYLQKADTLRKNMGLAFFIYRELLDLVLVRLAHKAPVLKDRGCPCCVDDKLIVAMDGNFQLKRRKADKEDKEKAMHPSFFRANHRQSIYDRADLEVADADTPSDGKCSSNFKAEETAMTSRSRNQFHETGLFGSACARHGIPLEFTDIYESGEKFKYPLAILNVLTEQYGNNIGVMYDIACRFKSKMHREFPALQESQGTVAIGVFHAYAHSVECQVEYNPRYLHGLGLTDGEGMERLWSYLGRFVPITRQMTAQNRVMTLCHALEHFRSSRINTLSLTLARREKNAHKLKHEAELYVRLNGLSDEELGEQWRHFVRQIRGEEAEFSSGLAGEAARRRAMAIRYVEELTELYAAIEESEKFRSKLFGLQGSPPQEILDVLSQIPSFNKSYDKALKDVERCERVLGVLSPADRWQKHDARFMEARLWKSERDRDIAQSKLRPLVISRMLLQDFLRREGKLGHALSSRVSKGIHQITLKAKPLLKKYNAARLELDADSVALTLQDIVLSTDPLWQAGQGFSFEALRTYMNKLRADEELHLLKEERVQLEAYTDHRCRDLEEALEVTPDAGYRCLLEKHLETATSLYKTVHGHPWHFANTGTRDSEETHCGDDQEVNGDGEEDEKDEDEEEVDDDDPDDEELPQSYHDIVAEVLEEEREDRTSSLE</sequence>
<reference evidence="4 5" key="1">
    <citation type="submission" date="2016-07" db="EMBL/GenBank/DDBJ databases">
        <title>Pervasive Adenine N6-methylation of Active Genes in Fungi.</title>
        <authorList>
            <consortium name="DOE Joint Genome Institute"/>
            <person name="Mondo S.J."/>
            <person name="Dannebaum R.O."/>
            <person name="Kuo R.C."/>
            <person name="Labutti K."/>
            <person name="Haridas S."/>
            <person name="Kuo A."/>
            <person name="Salamov A."/>
            <person name="Ahrendt S.R."/>
            <person name="Lipzen A."/>
            <person name="Sullivan W."/>
            <person name="Andreopoulos W.B."/>
            <person name="Clum A."/>
            <person name="Lindquist E."/>
            <person name="Daum C."/>
            <person name="Ramamoorthy G.K."/>
            <person name="Gryganskyi A."/>
            <person name="Culley D."/>
            <person name="Magnuson J.K."/>
            <person name="James T.Y."/>
            <person name="O'Malley M.A."/>
            <person name="Stajich J.E."/>
            <person name="Spatafora J.W."/>
            <person name="Visel A."/>
            <person name="Grigoriev I.V."/>
        </authorList>
    </citation>
    <scope>NUCLEOTIDE SEQUENCE [LARGE SCALE GENOMIC DNA]</scope>
    <source>
        <strain evidence="4 5">NRRL 2496</strain>
    </source>
</reference>
<dbReference type="EMBL" id="MCGN01000003">
    <property type="protein sequence ID" value="ORY99245.1"/>
    <property type="molecule type" value="Genomic_DNA"/>
</dbReference>
<feature type="domain" description="CxC1-like cysteine cluster associated with KDZ transposases" evidence="3">
    <location>
        <begin position="131"/>
        <end position="215"/>
    </location>
</feature>
<dbReference type="Pfam" id="PF18802">
    <property type="entry name" value="CxC1"/>
    <property type="match status" value="1"/>
</dbReference>
<dbReference type="PANTHER" id="PTHR33096">
    <property type="entry name" value="CXC2 DOMAIN-CONTAINING PROTEIN"/>
    <property type="match status" value="1"/>
</dbReference>
<keyword evidence="5" id="KW-1185">Reference proteome</keyword>
<feature type="compositionally biased region" description="Basic and acidic residues" evidence="2">
    <location>
        <begin position="828"/>
        <end position="837"/>
    </location>
</feature>
<evidence type="ECO:0000313" key="4">
    <source>
        <dbReference type="EMBL" id="ORY99245.1"/>
    </source>
</evidence>
<evidence type="ECO:0000259" key="3">
    <source>
        <dbReference type="Pfam" id="PF18802"/>
    </source>
</evidence>
<protein>
    <recommendedName>
        <fullName evidence="3">CxC1-like cysteine cluster associated with KDZ transposases domain-containing protein</fullName>
    </recommendedName>
</protein>
<evidence type="ECO:0000256" key="1">
    <source>
        <dbReference type="SAM" id="Coils"/>
    </source>
</evidence>
<evidence type="ECO:0000313" key="5">
    <source>
        <dbReference type="Proteomes" id="UP000242180"/>
    </source>
</evidence>
<keyword evidence="1" id="KW-0175">Coiled coil</keyword>
<dbReference type="AlphaFoldDB" id="A0A1X2HJF4"/>
<dbReference type="Proteomes" id="UP000242180">
    <property type="component" value="Unassembled WGS sequence"/>
</dbReference>
<dbReference type="InterPro" id="IPR041320">
    <property type="entry name" value="CxC1"/>
</dbReference>
<name>A0A1X2HJF4_SYNRA</name>
<dbReference type="InParanoid" id="A0A1X2HJF4"/>